<protein>
    <recommendedName>
        <fullName evidence="4">PcfJ-like protein</fullName>
    </recommendedName>
</protein>
<dbReference type="OrthoDB" id="700137at2"/>
<organism evidence="2 3">
    <name type="scientific">Mucinivorans hirudinis</name>
    <dbReference type="NCBI Taxonomy" id="1433126"/>
    <lineage>
        <taxon>Bacteria</taxon>
        <taxon>Pseudomonadati</taxon>
        <taxon>Bacteroidota</taxon>
        <taxon>Bacteroidia</taxon>
        <taxon>Bacteroidales</taxon>
        <taxon>Rikenellaceae</taxon>
        <taxon>Mucinivorans</taxon>
    </lineage>
</organism>
<dbReference type="AlphaFoldDB" id="A0A060R6R2"/>
<evidence type="ECO:0000313" key="2">
    <source>
        <dbReference type="EMBL" id="CDN30801.1"/>
    </source>
</evidence>
<dbReference type="Proteomes" id="UP000027616">
    <property type="component" value="Chromosome I"/>
</dbReference>
<keyword evidence="3" id="KW-1185">Reference proteome</keyword>
<name>A0A060R6R2_9BACT</name>
<sequence length="427" mass="50259">MKPKNKFQQHVIDVSRKLPEITEPQKRWAYKHCFDHIAKQNANGVITCLECGHTWQSDNSHLADTILECECPNCATKLQINTTRQRVFKQIEYLCIVTTFGGFQVLRFFYIDVYRKSGESAYYFCKEVVQRWIATNGKFATMARLRPMSCFQDTWIFNSDLEVRPEKPLYDIMPTRVYPRQKVLPEIKRNGFKGDYHRLTPFEMLHTILTDNRAETLLKTGQTALLRCFIRRASKDINTYRNSINICTRNGYIVPDGSMWCDYIDLLRFFDRDLNSPKYICPTDLAAEHDRYVAKKQAHLERQRQEEQRQKARENEERFRELKSKFFGIAFSDGAIEVRVLESVDEFFDEGKEMHHCVFTNAYYLRPDSLIFSATIDGKRIETIEVSLKTLKVVQSRGVCNSNTEYHDQIIKLVNRNKQLIRQRMAA</sequence>
<gene>
    <name evidence="2" type="ORF">BN938_0696</name>
</gene>
<feature type="coiled-coil region" evidence="1">
    <location>
        <begin position="295"/>
        <end position="325"/>
    </location>
</feature>
<dbReference type="Pfam" id="PF14284">
    <property type="entry name" value="PcfJ"/>
    <property type="match status" value="1"/>
</dbReference>
<proteinExistence type="predicted"/>
<keyword evidence="1" id="KW-0175">Coiled coil</keyword>
<dbReference type="HOGENOM" id="CLU_060900_0_0_10"/>
<dbReference type="InterPro" id="IPR025586">
    <property type="entry name" value="PcfJ"/>
</dbReference>
<reference evidence="2" key="1">
    <citation type="submission" date="2014-01" db="EMBL/GenBank/DDBJ databases">
        <authorList>
            <person name="Nelson M."/>
        </authorList>
    </citation>
    <scope>NUCLEOTIDE SEQUENCE</scope>
</reference>
<dbReference type="STRING" id="1433126.BN938_0696"/>
<evidence type="ECO:0000313" key="3">
    <source>
        <dbReference type="Proteomes" id="UP000027616"/>
    </source>
</evidence>
<accession>A0A060R6R2</accession>
<dbReference type="PATRIC" id="fig|1433126.3.peg.695"/>
<dbReference type="eggNOG" id="ENOG502Z9FZ">
    <property type="taxonomic scope" value="Bacteria"/>
</dbReference>
<reference evidence="2" key="2">
    <citation type="journal article" date="2015" name="Genome Announc.">
        <title>Complete Genome Sequence of the Novel Leech Symbiont Mucinivorans hirudinis M3T.</title>
        <authorList>
            <person name="Nelson M.C."/>
            <person name="Bomar L."/>
            <person name="Graf J."/>
        </authorList>
    </citation>
    <scope>NUCLEOTIDE SEQUENCE [LARGE SCALE GENOMIC DNA]</scope>
</reference>
<dbReference type="EMBL" id="HG934468">
    <property type="protein sequence ID" value="CDN30801.1"/>
    <property type="molecule type" value="Genomic_DNA"/>
</dbReference>
<evidence type="ECO:0000256" key="1">
    <source>
        <dbReference type="SAM" id="Coils"/>
    </source>
</evidence>
<dbReference type="KEGG" id="rbc:BN938_0696"/>
<evidence type="ECO:0008006" key="4">
    <source>
        <dbReference type="Google" id="ProtNLM"/>
    </source>
</evidence>